<protein>
    <submittedName>
        <fullName evidence="2">NAD-dependent epimerase/dehydratase family protein</fullName>
    </submittedName>
</protein>
<evidence type="ECO:0000313" key="2">
    <source>
        <dbReference type="EMBL" id="NLR92508.1"/>
    </source>
</evidence>
<comment type="caution">
    <text evidence="2">The sequence shown here is derived from an EMBL/GenBank/DDBJ whole genome shotgun (WGS) entry which is preliminary data.</text>
</comment>
<evidence type="ECO:0000259" key="1">
    <source>
        <dbReference type="Pfam" id="PF01370"/>
    </source>
</evidence>
<dbReference type="Gene3D" id="3.40.50.720">
    <property type="entry name" value="NAD(P)-binding Rossmann-like Domain"/>
    <property type="match status" value="1"/>
</dbReference>
<evidence type="ECO:0000313" key="3">
    <source>
        <dbReference type="Proteomes" id="UP000585050"/>
    </source>
</evidence>
<dbReference type="AlphaFoldDB" id="A0A7X8XWQ2"/>
<dbReference type="InterPro" id="IPR001509">
    <property type="entry name" value="Epimerase_deHydtase"/>
</dbReference>
<dbReference type="EMBL" id="JABAIL010000004">
    <property type="protein sequence ID" value="NLR92508.1"/>
    <property type="molecule type" value="Genomic_DNA"/>
</dbReference>
<dbReference type="Proteomes" id="UP000585050">
    <property type="component" value="Unassembled WGS sequence"/>
</dbReference>
<keyword evidence="3" id="KW-1185">Reference proteome</keyword>
<gene>
    <name evidence="2" type="ORF">HGP29_14920</name>
</gene>
<sequence length="228" mass="26594">MIIGNGMLARAFIEYNEIEDIVIFASGVSNSRETRDEEFLREKRLLEDVISKYHNSVIVYFSTCSIYNKALSNSKYVQHKILLENLITSRCSSYRIFRLPNVVGKTTNKQTIVNYFVEKIELNNEIFVYSNSVRYLIDVEDVLRICKPLILASESIIKNILLNNKINVVEIVELLSGILDIKPKVKIIQKYDDLTIEKEELLNCDINYNYNLLNKYYNKKSNELKNKT</sequence>
<organism evidence="2 3">
    <name type="scientific">Flammeovirga agarivorans</name>
    <dbReference type="NCBI Taxonomy" id="2726742"/>
    <lineage>
        <taxon>Bacteria</taxon>
        <taxon>Pseudomonadati</taxon>
        <taxon>Bacteroidota</taxon>
        <taxon>Cytophagia</taxon>
        <taxon>Cytophagales</taxon>
        <taxon>Flammeovirgaceae</taxon>
        <taxon>Flammeovirga</taxon>
    </lineage>
</organism>
<feature type="domain" description="NAD-dependent epimerase/dehydratase" evidence="1">
    <location>
        <begin position="12"/>
        <end position="151"/>
    </location>
</feature>
<reference evidence="2 3" key="1">
    <citation type="submission" date="2020-04" db="EMBL/GenBank/DDBJ databases">
        <title>Flammeovirga sp. SR4, a novel species isolated from seawater.</title>
        <authorList>
            <person name="Wang X."/>
        </authorList>
    </citation>
    <scope>NUCLEOTIDE SEQUENCE [LARGE SCALE GENOMIC DNA]</scope>
    <source>
        <strain evidence="2 3">SR4</strain>
    </source>
</reference>
<proteinExistence type="predicted"/>
<dbReference type="SUPFAM" id="SSF51735">
    <property type="entry name" value="NAD(P)-binding Rossmann-fold domains"/>
    <property type="match status" value="1"/>
</dbReference>
<dbReference type="InterPro" id="IPR036291">
    <property type="entry name" value="NAD(P)-bd_dom_sf"/>
</dbReference>
<name>A0A7X8XWQ2_9BACT</name>
<dbReference type="Pfam" id="PF01370">
    <property type="entry name" value="Epimerase"/>
    <property type="match status" value="1"/>
</dbReference>
<accession>A0A7X8XWQ2</accession>